<protein>
    <recommendedName>
        <fullName evidence="1">PLOD1-3-like GT domain-containing protein</fullName>
    </recommendedName>
</protein>
<accession>A0ABQ5QX41</accession>
<gene>
    <name evidence="2" type="ORF">Pa4123_37510</name>
</gene>
<name>A0ABQ5QX41_9ACTN</name>
<comment type="caution">
    <text evidence="2">The sequence shown here is derived from an EMBL/GenBank/DDBJ whole genome shotgun (WGS) entry which is preliminary data.</text>
</comment>
<proteinExistence type="predicted"/>
<sequence>MPMKVVTIATDLENPFLTRLLMPSCRDAGLDLIVLHSTKEQFTFADKRAALTAYLSEAADPDELTVFTDAYDTLFIQGKQHIERAYARFPQRVVFSGETNSWPIGVIGLALRENPPVGRLPYLNSGGFIGPAGDLLDLCTRYPEPPSERFTVLERLRAHGYDTTAQFSFSDQYHWTLVQLLEPDRIGVDHDAAIFEYYGPTGSHLVMQEPLYDVIEFREKGVAAGSYQRERARLLEQLQTPSGAAQLHFASTVTKAAFLHLLDEGLLPEWVASVTANDTAAAR</sequence>
<dbReference type="Pfam" id="PF25342">
    <property type="entry name" value="GT_PLOD"/>
    <property type="match status" value="1"/>
</dbReference>
<feature type="domain" description="PLOD1-3-like GT" evidence="1">
    <location>
        <begin position="5"/>
        <end position="140"/>
    </location>
</feature>
<evidence type="ECO:0000259" key="1">
    <source>
        <dbReference type="Pfam" id="PF25342"/>
    </source>
</evidence>
<dbReference type="EMBL" id="BSDI01000017">
    <property type="protein sequence ID" value="GLH98476.1"/>
    <property type="molecule type" value="Genomic_DNA"/>
</dbReference>
<dbReference type="CDD" id="cd22997">
    <property type="entry name" value="GT_LH"/>
    <property type="match status" value="1"/>
</dbReference>
<organism evidence="2 3">
    <name type="scientific">Phytohabitans aurantiacus</name>
    <dbReference type="NCBI Taxonomy" id="3016789"/>
    <lineage>
        <taxon>Bacteria</taxon>
        <taxon>Bacillati</taxon>
        <taxon>Actinomycetota</taxon>
        <taxon>Actinomycetes</taxon>
        <taxon>Micromonosporales</taxon>
        <taxon>Micromonosporaceae</taxon>
    </lineage>
</organism>
<dbReference type="Proteomes" id="UP001144280">
    <property type="component" value="Unassembled WGS sequence"/>
</dbReference>
<reference evidence="2" key="1">
    <citation type="submission" date="2022-12" db="EMBL/GenBank/DDBJ databases">
        <title>New Phytohabitans aurantiacus sp. RD004123 nov., an actinomycete isolated from soil.</title>
        <authorList>
            <person name="Triningsih D.W."/>
            <person name="Harunari E."/>
            <person name="Igarashi Y."/>
        </authorList>
    </citation>
    <scope>NUCLEOTIDE SEQUENCE</scope>
    <source>
        <strain evidence="2">RD004123</strain>
    </source>
</reference>
<keyword evidence="3" id="KW-1185">Reference proteome</keyword>
<evidence type="ECO:0000313" key="3">
    <source>
        <dbReference type="Proteomes" id="UP001144280"/>
    </source>
</evidence>
<evidence type="ECO:0000313" key="2">
    <source>
        <dbReference type="EMBL" id="GLH98476.1"/>
    </source>
</evidence>
<dbReference type="InterPro" id="IPR057589">
    <property type="entry name" value="GT_PLOD"/>
</dbReference>